<keyword evidence="3 7" id="KW-0694">RNA-binding</keyword>
<dbReference type="CDD" id="cd00432">
    <property type="entry name" value="Ribosomal_L18_L5e"/>
    <property type="match status" value="1"/>
</dbReference>
<evidence type="ECO:0000256" key="3">
    <source>
        <dbReference type="ARBA" id="ARBA00022884"/>
    </source>
</evidence>
<protein>
    <recommendedName>
        <fullName evidence="6 7">Large ribosomal subunit protein uL18</fullName>
    </recommendedName>
</protein>
<evidence type="ECO:0000256" key="7">
    <source>
        <dbReference type="HAMAP-Rule" id="MF_01337"/>
    </source>
</evidence>
<dbReference type="Gene3D" id="3.30.420.100">
    <property type="match status" value="1"/>
</dbReference>
<dbReference type="PANTHER" id="PTHR12899:SF3">
    <property type="entry name" value="LARGE RIBOSOMAL SUBUNIT PROTEIN UL18M"/>
    <property type="match status" value="1"/>
</dbReference>
<dbReference type="HAMAP" id="MF_01337_B">
    <property type="entry name" value="Ribosomal_uL18_B"/>
    <property type="match status" value="1"/>
</dbReference>
<dbReference type="GO" id="GO:0022625">
    <property type="term" value="C:cytosolic large ribosomal subunit"/>
    <property type="evidence" value="ECO:0007669"/>
    <property type="project" value="TreeGrafter"/>
</dbReference>
<dbReference type="InterPro" id="IPR005484">
    <property type="entry name" value="Ribosomal_uL18_bac/plant/anim"/>
</dbReference>
<evidence type="ECO:0000256" key="4">
    <source>
        <dbReference type="ARBA" id="ARBA00022980"/>
    </source>
</evidence>
<dbReference type="NCBIfam" id="TIGR00060">
    <property type="entry name" value="L18_bact"/>
    <property type="match status" value="1"/>
</dbReference>
<reference evidence="8" key="1">
    <citation type="submission" date="2021-10" db="EMBL/GenBank/DDBJ databases">
        <title>The diversity and Nitrogen Metabolism of Culturable Nitrate-Utilizing Bacteria Within the Oxygen Minimum Zone of the Changjiang (Yangtze River)Estuary.</title>
        <authorList>
            <person name="Zhang D."/>
            <person name="Zheng J."/>
            <person name="Liu S."/>
            <person name="He W."/>
        </authorList>
    </citation>
    <scope>NUCLEOTIDE SEQUENCE</scope>
    <source>
        <strain evidence="8">FXH-223</strain>
    </source>
</reference>
<dbReference type="EMBL" id="JAJGNA010000009">
    <property type="protein sequence ID" value="MCC4308772.1"/>
    <property type="molecule type" value="Genomic_DNA"/>
</dbReference>
<dbReference type="GO" id="GO:0008097">
    <property type="term" value="F:5S rRNA binding"/>
    <property type="evidence" value="ECO:0007669"/>
    <property type="project" value="TreeGrafter"/>
</dbReference>
<organism evidence="8 9">
    <name type="scientific">Alloalcanivorax marinus</name>
    <dbReference type="NCBI Taxonomy" id="1177169"/>
    <lineage>
        <taxon>Bacteria</taxon>
        <taxon>Pseudomonadati</taxon>
        <taxon>Pseudomonadota</taxon>
        <taxon>Gammaproteobacteria</taxon>
        <taxon>Oceanospirillales</taxon>
        <taxon>Alcanivoracaceae</taxon>
        <taxon>Alloalcanivorax</taxon>
    </lineage>
</organism>
<dbReference type="Proteomes" id="UP001108027">
    <property type="component" value="Unassembled WGS sequence"/>
</dbReference>
<comment type="function">
    <text evidence="7">This is one of the proteins that bind and probably mediate the attachment of the 5S RNA into the large ribosomal subunit, where it forms part of the central protuberance.</text>
</comment>
<dbReference type="InterPro" id="IPR057268">
    <property type="entry name" value="Ribosomal_L18"/>
</dbReference>
<dbReference type="Pfam" id="PF00861">
    <property type="entry name" value="Ribosomal_L18p"/>
    <property type="match status" value="1"/>
</dbReference>
<dbReference type="GO" id="GO:0003735">
    <property type="term" value="F:structural constituent of ribosome"/>
    <property type="evidence" value="ECO:0007669"/>
    <property type="project" value="InterPro"/>
</dbReference>
<dbReference type="InterPro" id="IPR004389">
    <property type="entry name" value="Ribosomal_uL18_bac-type"/>
</dbReference>
<dbReference type="GO" id="GO:0006412">
    <property type="term" value="P:translation"/>
    <property type="evidence" value="ECO:0007669"/>
    <property type="project" value="UniProtKB-UniRule"/>
</dbReference>
<sequence>MMDKKVARLRRAKRTRLNIRESGQIRLSVHRTPRHIYAQITSAAGDQVLVAASTVEKDLRGGATGNADAAAKVGEMIAKRAKEAGIERVAFDRSGFRYHGRIKALADAARENGLEF</sequence>
<keyword evidence="5 7" id="KW-0687">Ribonucleoprotein</keyword>
<accession>A0A9Q3UKP9</accession>
<keyword evidence="2 7" id="KW-0699">rRNA-binding</keyword>
<dbReference type="PANTHER" id="PTHR12899">
    <property type="entry name" value="39S RIBOSOMAL PROTEIN L18, MITOCHONDRIAL"/>
    <property type="match status" value="1"/>
</dbReference>
<evidence type="ECO:0000256" key="2">
    <source>
        <dbReference type="ARBA" id="ARBA00022730"/>
    </source>
</evidence>
<dbReference type="SUPFAM" id="SSF53137">
    <property type="entry name" value="Translational machinery components"/>
    <property type="match status" value="1"/>
</dbReference>
<comment type="similarity">
    <text evidence="1 7">Belongs to the universal ribosomal protein uL18 family.</text>
</comment>
<dbReference type="RefSeq" id="WP_204429019.1">
    <property type="nucleotide sequence ID" value="NZ_ARXL01000007.1"/>
</dbReference>
<dbReference type="AlphaFoldDB" id="A0A9Q3UKP9"/>
<gene>
    <name evidence="7 8" type="primary">rplR</name>
    <name evidence="8" type="ORF">LL252_09350</name>
</gene>
<keyword evidence="4 7" id="KW-0689">Ribosomal protein</keyword>
<comment type="subunit">
    <text evidence="7">Part of the 50S ribosomal subunit; part of the 5S rRNA/L5/L18/L25 subcomplex. Contacts the 5S and 23S rRNAs.</text>
</comment>
<comment type="caution">
    <text evidence="8">The sequence shown here is derived from an EMBL/GenBank/DDBJ whole genome shotgun (WGS) entry which is preliminary data.</text>
</comment>
<keyword evidence="9" id="KW-1185">Reference proteome</keyword>
<dbReference type="FunFam" id="3.30.420.100:FF:000001">
    <property type="entry name" value="50S ribosomal protein L18"/>
    <property type="match status" value="1"/>
</dbReference>
<evidence type="ECO:0000313" key="8">
    <source>
        <dbReference type="EMBL" id="MCC4308772.1"/>
    </source>
</evidence>
<proteinExistence type="inferred from homology"/>
<name>A0A9Q3UKP9_9GAMM</name>
<evidence type="ECO:0000313" key="9">
    <source>
        <dbReference type="Proteomes" id="UP001108027"/>
    </source>
</evidence>
<evidence type="ECO:0000256" key="6">
    <source>
        <dbReference type="ARBA" id="ARBA00035197"/>
    </source>
</evidence>
<evidence type="ECO:0000256" key="1">
    <source>
        <dbReference type="ARBA" id="ARBA00007116"/>
    </source>
</evidence>
<evidence type="ECO:0000256" key="5">
    <source>
        <dbReference type="ARBA" id="ARBA00023274"/>
    </source>
</evidence>